<name>A0A1F5LA72_PENAI</name>
<comment type="caution">
    <text evidence="1">The sequence shown here is derived from an EMBL/GenBank/DDBJ whole genome shotgun (WGS) entry which is preliminary data.</text>
</comment>
<organism evidence="1 2">
    <name type="scientific">Penicillium arizonense</name>
    <dbReference type="NCBI Taxonomy" id="1835702"/>
    <lineage>
        <taxon>Eukaryota</taxon>
        <taxon>Fungi</taxon>
        <taxon>Dikarya</taxon>
        <taxon>Ascomycota</taxon>
        <taxon>Pezizomycotina</taxon>
        <taxon>Eurotiomycetes</taxon>
        <taxon>Eurotiomycetidae</taxon>
        <taxon>Eurotiales</taxon>
        <taxon>Aspergillaceae</taxon>
        <taxon>Penicillium</taxon>
    </lineage>
</organism>
<dbReference type="EMBL" id="LXJU01000018">
    <property type="protein sequence ID" value="OGE50104.1"/>
    <property type="molecule type" value="Genomic_DNA"/>
</dbReference>
<dbReference type="AlphaFoldDB" id="A0A1F5LA72"/>
<protein>
    <submittedName>
        <fullName evidence="1">Uncharacterized protein</fullName>
    </submittedName>
</protein>
<accession>A0A1F5LA72</accession>
<dbReference type="RefSeq" id="XP_022485553.1">
    <property type="nucleotide sequence ID" value="XM_022634480.1"/>
</dbReference>
<reference evidence="1 2" key="1">
    <citation type="journal article" date="2016" name="Sci. Rep.">
        <title>Penicillium arizonense, a new, genome sequenced fungal species, reveals a high chemical diversity in secreted metabolites.</title>
        <authorList>
            <person name="Grijseels S."/>
            <person name="Nielsen J.C."/>
            <person name="Randelovic M."/>
            <person name="Nielsen J."/>
            <person name="Nielsen K.F."/>
            <person name="Workman M."/>
            <person name="Frisvad J.C."/>
        </authorList>
    </citation>
    <scope>NUCLEOTIDE SEQUENCE [LARGE SCALE GENOMIC DNA]</scope>
    <source>
        <strain evidence="1 2">CBS 141311</strain>
    </source>
</reference>
<gene>
    <name evidence="1" type="ORF">PENARI_c018G01048</name>
</gene>
<evidence type="ECO:0000313" key="2">
    <source>
        <dbReference type="Proteomes" id="UP000177622"/>
    </source>
</evidence>
<dbReference type="Proteomes" id="UP000177622">
    <property type="component" value="Unassembled WGS sequence"/>
</dbReference>
<dbReference type="OrthoDB" id="10524843at2759"/>
<proteinExistence type="predicted"/>
<sequence length="135" mass="14509">MAPKLWTSTGPGGFRSARLVGIVINDRIGTCVAIDIVYEAVEQLSQVSILRTGLDGADDQLYCRFITIPEKGDEIFGEVAIAVDARLIRLSLSSPPPGLSLPAPPPLAPIEVRGARGRRPRDVSAIKFCAERRNG</sequence>
<evidence type="ECO:0000313" key="1">
    <source>
        <dbReference type="EMBL" id="OGE50104.1"/>
    </source>
</evidence>
<keyword evidence="2" id="KW-1185">Reference proteome</keyword>
<dbReference type="GeneID" id="34579214"/>